<sequence>MLARSRGICLASSSILRRPLPQNSIRSYALSRFPDRGTGFGRNANRKSARESKGSSNQNSPLNYEEESSAEASQLWESSQRSPASNPEEALQRLLMRNDTLVITRQIEMLNIFVGFEQSNKYVISNEAGEPLGYVAEEPRGFFSIFARQLFRTHRPFRALVMDLHGSPILWIRRPFAWINSRMFVQRLKDFQDCTADGEPVLDTFAEVQQEWHPWRRRYDLFIRDKPRRILSLVSESQPEPPLESFSQFSRVDEGLFAWYFNMLDARGSIIATINRAFRGFGREIFTDTGQYFVSFRVPPTEASESTTPTTTIVRDLTLNERALVLAMAVNIDFDYFSRHSQGGHGLGIPMWWGSGE</sequence>
<evidence type="ECO:0000313" key="2">
    <source>
        <dbReference type="Proteomes" id="UP000790377"/>
    </source>
</evidence>
<organism evidence="1 2">
    <name type="scientific">Hygrophoropsis aurantiaca</name>
    <dbReference type="NCBI Taxonomy" id="72124"/>
    <lineage>
        <taxon>Eukaryota</taxon>
        <taxon>Fungi</taxon>
        <taxon>Dikarya</taxon>
        <taxon>Basidiomycota</taxon>
        <taxon>Agaricomycotina</taxon>
        <taxon>Agaricomycetes</taxon>
        <taxon>Agaricomycetidae</taxon>
        <taxon>Boletales</taxon>
        <taxon>Coniophorineae</taxon>
        <taxon>Hygrophoropsidaceae</taxon>
        <taxon>Hygrophoropsis</taxon>
    </lineage>
</organism>
<comment type="caution">
    <text evidence="1">The sequence shown here is derived from an EMBL/GenBank/DDBJ whole genome shotgun (WGS) entry which is preliminary data.</text>
</comment>
<name>A0ACB8A871_9AGAM</name>
<reference evidence="1" key="1">
    <citation type="journal article" date="2021" name="New Phytol.">
        <title>Evolutionary innovations through gain and loss of genes in the ectomycorrhizal Boletales.</title>
        <authorList>
            <person name="Wu G."/>
            <person name="Miyauchi S."/>
            <person name="Morin E."/>
            <person name="Kuo A."/>
            <person name="Drula E."/>
            <person name="Varga T."/>
            <person name="Kohler A."/>
            <person name="Feng B."/>
            <person name="Cao Y."/>
            <person name="Lipzen A."/>
            <person name="Daum C."/>
            <person name="Hundley H."/>
            <person name="Pangilinan J."/>
            <person name="Johnson J."/>
            <person name="Barry K."/>
            <person name="LaButti K."/>
            <person name="Ng V."/>
            <person name="Ahrendt S."/>
            <person name="Min B."/>
            <person name="Choi I.G."/>
            <person name="Park H."/>
            <person name="Plett J.M."/>
            <person name="Magnuson J."/>
            <person name="Spatafora J.W."/>
            <person name="Nagy L.G."/>
            <person name="Henrissat B."/>
            <person name="Grigoriev I.V."/>
            <person name="Yang Z.L."/>
            <person name="Xu J."/>
            <person name="Martin F.M."/>
        </authorList>
    </citation>
    <scope>NUCLEOTIDE SEQUENCE</scope>
    <source>
        <strain evidence="1">ATCC 28755</strain>
    </source>
</reference>
<evidence type="ECO:0000313" key="1">
    <source>
        <dbReference type="EMBL" id="KAH7909250.1"/>
    </source>
</evidence>
<accession>A0ACB8A871</accession>
<dbReference type="Proteomes" id="UP000790377">
    <property type="component" value="Unassembled WGS sequence"/>
</dbReference>
<gene>
    <name evidence="1" type="ORF">BJ138DRAFT_1011215</name>
</gene>
<protein>
    <submittedName>
        <fullName evidence="1">Scramblase-domain-containing protein</fullName>
    </submittedName>
</protein>
<keyword evidence="2" id="KW-1185">Reference proteome</keyword>
<proteinExistence type="predicted"/>
<dbReference type="EMBL" id="MU267770">
    <property type="protein sequence ID" value="KAH7909250.1"/>
    <property type="molecule type" value="Genomic_DNA"/>
</dbReference>